<organism evidence="1 2">
    <name type="scientific">Xenorhabdus anantnagensis</name>
    <dbReference type="NCBI Taxonomy" id="3025875"/>
    <lineage>
        <taxon>Bacteria</taxon>
        <taxon>Pseudomonadati</taxon>
        <taxon>Pseudomonadota</taxon>
        <taxon>Gammaproteobacteria</taxon>
        <taxon>Enterobacterales</taxon>
        <taxon>Morganellaceae</taxon>
        <taxon>Xenorhabdus</taxon>
    </lineage>
</organism>
<proteinExistence type="predicted"/>
<evidence type="ECO:0000313" key="2">
    <source>
        <dbReference type="Proteomes" id="UP001220225"/>
    </source>
</evidence>
<keyword evidence="2" id="KW-1185">Reference proteome</keyword>
<comment type="caution">
    <text evidence="1">The sequence shown here is derived from an EMBL/GenBank/DDBJ whole genome shotgun (WGS) entry which is preliminary data.</text>
</comment>
<reference evidence="1 2" key="1">
    <citation type="submission" date="2023-02" db="EMBL/GenBank/DDBJ databases">
        <title>Entomopathogenic bacteria.</title>
        <authorList>
            <person name="Machado R.A."/>
        </authorList>
    </citation>
    <scope>NUCLEOTIDE SEQUENCE [LARGE SCALE GENOMIC DNA]</scope>
    <source>
        <strain evidence="1 2">XENO-2</strain>
    </source>
</reference>
<dbReference type="Proteomes" id="UP001220225">
    <property type="component" value="Unassembled WGS sequence"/>
</dbReference>
<gene>
    <name evidence="1" type="ORF">PSI14_16135</name>
</gene>
<name>A0ABT5LV81_9GAMM</name>
<protein>
    <submittedName>
        <fullName evidence="1">Uncharacterized protein</fullName>
    </submittedName>
</protein>
<sequence length="70" mass="8090">LIIINKFQNQQATSCRCPCKLSILGYLGGIPHHRPWHKSALKLKEQRLPIGKEEDIFSFYSPRVTLLLKD</sequence>
<feature type="non-terminal residue" evidence="1">
    <location>
        <position position="1"/>
    </location>
</feature>
<evidence type="ECO:0000313" key="1">
    <source>
        <dbReference type="EMBL" id="MDC9598331.1"/>
    </source>
</evidence>
<accession>A0ABT5LV81</accession>
<dbReference type="EMBL" id="JAQRFN010000026">
    <property type="protein sequence ID" value="MDC9598331.1"/>
    <property type="molecule type" value="Genomic_DNA"/>
</dbReference>